<keyword evidence="3" id="KW-1185">Reference proteome</keyword>
<feature type="domain" description="AB hydrolase-1" evidence="1">
    <location>
        <begin position="35"/>
        <end position="285"/>
    </location>
</feature>
<name>A0A917Q686_9HYPH</name>
<proteinExistence type="predicted"/>
<dbReference type="PANTHER" id="PTHR46438">
    <property type="entry name" value="ALPHA/BETA-HYDROLASES SUPERFAMILY PROTEIN"/>
    <property type="match status" value="1"/>
</dbReference>
<evidence type="ECO:0000313" key="3">
    <source>
        <dbReference type="Proteomes" id="UP000600449"/>
    </source>
</evidence>
<dbReference type="SUPFAM" id="SSF53474">
    <property type="entry name" value="alpha/beta-Hydrolases"/>
    <property type="match status" value="1"/>
</dbReference>
<dbReference type="EMBL" id="BMMF01000002">
    <property type="protein sequence ID" value="GGK21694.1"/>
    <property type="molecule type" value="Genomic_DNA"/>
</dbReference>
<dbReference type="Pfam" id="PF12697">
    <property type="entry name" value="Abhydrolase_6"/>
    <property type="match status" value="1"/>
</dbReference>
<dbReference type="RefSeq" id="WP_210317567.1">
    <property type="nucleotide sequence ID" value="NZ_BMMF01000002.1"/>
</dbReference>
<dbReference type="InterPro" id="IPR029058">
    <property type="entry name" value="AB_hydrolase_fold"/>
</dbReference>
<evidence type="ECO:0000313" key="2">
    <source>
        <dbReference type="EMBL" id="GGK21694.1"/>
    </source>
</evidence>
<sequence length="303" mass="33939">MSTTDLTPAVSGERRETARRSGRLSYYVAGEGAPLLLIHSINAAASAYEMRPLHERLATSRRVYTVDLPGYGFSDRSARTYDIRLFTNAVLDMVDVIREAHGPRAIDAVALSLSCEFLARAAREVPDAFASLAFVTPTGFAKGSHRKRGTPETSMRIPGMRGFLNAPWGRGLYRLLTSERSIRYFLQRTFGRKDVPAEMVAYDWRSTRQPGAEHAPFAFLSGELFARDVRDLYEDLDLPIYVLHGTKGDFRDFSEANWAIARKNWLFSAFDTGALVHWEKPEEFLGAYERFLAEVGGIRAAAS</sequence>
<gene>
    <name evidence="2" type="ORF">GCM10011322_05460</name>
</gene>
<protein>
    <submittedName>
        <fullName evidence="2">Alpha/beta hydrolase</fullName>
    </submittedName>
</protein>
<evidence type="ECO:0000259" key="1">
    <source>
        <dbReference type="Pfam" id="PF12697"/>
    </source>
</evidence>
<comment type="caution">
    <text evidence="2">The sequence shown here is derived from an EMBL/GenBank/DDBJ whole genome shotgun (WGS) entry which is preliminary data.</text>
</comment>
<dbReference type="AlphaFoldDB" id="A0A917Q686"/>
<dbReference type="Proteomes" id="UP000600449">
    <property type="component" value="Unassembled WGS sequence"/>
</dbReference>
<dbReference type="Gene3D" id="3.40.50.1820">
    <property type="entry name" value="alpha/beta hydrolase"/>
    <property type="match status" value="1"/>
</dbReference>
<keyword evidence="2" id="KW-0378">Hydrolase</keyword>
<accession>A0A917Q686</accession>
<dbReference type="GO" id="GO:0016787">
    <property type="term" value="F:hydrolase activity"/>
    <property type="evidence" value="ECO:0007669"/>
    <property type="project" value="UniProtKB-KW"/>
</dbReference>
<dbReference type="InterPro" id="IPR000073">
    <property type="entry name" value="AB_hydrolase_1"/>
</dbReference>
<dbReference type="PANTHER" id="PTHR46438:SF2">
    <property type="entry name" value="ALPHA_BETA-HYDROLASES SUPERFAMILY PROTEIN"/>
    <property type="match status" value="1"/>
</dbReference>
<organism evidence="2 3">
    <name type="scientific">Salinarimonas ramus</name>
    <dbReference type="NCBI Taxonomy" id="690164"/>
    <lineage>
        <taxon>Bacteria</taxon>
        <taxon>Pseudomonadati</taxon>
        <taxon>Pseudomonadota</taxon>
        <taxon>Alphaproteobacteria</taxon>
        <taxon>Hyphomicrobiales</taxon>
        <taxon>Salinarimonadaceae</taxon>
        <taxon>Salinarimonas</taxon>
    </lineage>
</organism>
<reference evidence="2 3" key="1">
    <citation type="journal article" date="2014" name="Int. J. Syst. Evol. Microbiol.">
        <title>Complete genome sequence of Corynebacterium casei LMG S-19264T (=DSM 44701T), isolated from a smear-ripened cheese.</title>
        <authorList>
            <consortium name="US DOE Joint Genome Institute (JGI-PGF)"/>
            <person name="Walter F."/>
            <person name="Albersmeier A."/>
            <person name="Kalinowski J."/>
            <person name="Ruckert C."/>
        </authorList>
    </citation>
    <scope>NUCLEOTIDE SEQUENCE [LARGE SCALE GENOMIC DNA]</scope>
    <source>
        <strain evidence="2 3">CGMCC 1.9161</strain>
    </source>
</reference>